<evidence type="ECO:0000256" key="3">
    <source>
        <dbReference type="ARBA" id="ARBA00022679"/>
    </source>
</evidence>
<dbReference type="InterPro" id="IPR029044">
    <property type="entry name" value="Nucleotide-diphossugar_trans"/>
</dbReference>
<evidence type="ECO:0000256" key="2">
    <source>
        <dbReference type="ARBA" id="ARBA00022676"/>
    </source>
</evidence>
<keyword evidence="6" id="KW-1185">Reference proteome</keyword>
<dbReference type="PANTHER" id="PTHR43685:SF5">
    <property type="entry name" value="GLYCOSYLTRANSFERASE EPSE-RELATED"/>
    <property type="match status" value="1"/>
</dbReference>
<dbReference type="Gene3D" id="3.90.550.10">
    <property type="entry name" value="Spore Coat Polysaccharide Biosynthesis Protein SpsA, Chain A"/>
    <property type="match status" value="1"/>
</dbReference>
<dbReference type="PANTHER" id="PTHR43685">
    <property type="entry name" value="GLYCOSYLTRANSFERASE"/>
    <property type="match status" value="1"/>
</dbReference>
<dbReference type="InterPro" id="IPR001173">
    <property type="entry name" value="Glyco_trans_2-like"/>
</dbReference>
<keyword evidence="3 5" id="KW-0808">Transferase</keyword>
<evidence type="ECO:0000256" key="1">
    <source>
        <dbReference type="ARBA" id="ARBA00006739"/>
    </source>
</evidence>
<accession>A0A4R7JWF4</accession>
<gene>
    <name evidence="5" type="ORF">DES49_1422</name>
</gene>
<dbReference type="RefSeq" id="WP_166646022.1">
    <property type="nucleotide sequence ID" value="NZ_SOAX01000003.1"/>
</dbReference>
<name>A0A4R7JWF4_9GAMM</name>
<evidence type="ECO:0000259" key="4">
    <source>
        <dbReference type="Pfam" id="PF00535"/>
    </source>
</evidence>
<dbReference type="EMBL" id="SOAX01000003">
    <property type="protein sequence ID" value="TDT41339.1"/>
    <property type="molecule type" value="Genomic_DNA"/>
</dbReference>
<dbReference type="Proteomes" id="UP000295830">
    <property type="component" value="Unassembled WGS sequence"/>
</dbReference>
<sequence length="308" mass="34967">MTSDTVEGDGLQVIAEPLVSLILITANRADWLEAVLDSIQAQEEERWELVAVDCGSQDNTLELLESRASDDSRVRVLSIEETDKAVGRRYGLQKAKGRYLAFPDVHSHWSPEFLTRLLREFDECPESTGITYVSADILGSEGEVNRTLPEELRYGAMVWELFEKPELALSALLIRRKVIKPLEKTGMRFWLSNDHGLLIWLAYRMPLKFCDGEGMVQVRPIEERLPSYLESVSEARGEALTHALENLPRIVPSRFARRCLADFYRARSVSLANNGDTGDAFSCALQALMYRPLWPRAWQQLLRLVVKG</sequence>
<evidence type="ECO:0000313" key="6">
    <source>
        <dbReference type="Proteomes" id="UP000295830"/>
    </source>
</evidence>
<comment type="caution">
    <text evidence="5">The sequence shown here is derived from an EMBL/GenBank/DDBJ whole genome shotgun (WGS) entry which is preliminary data.</text>
</comment>
<protein>
    <submittedName>
        <fullName evidence="5">Glycosyl transferase family 2</fullName>
    </submittedName>
</protein>
<dbReference type="InterPro" id="IPR050834">
    <property type="entry name" value="Glycosyltransf_2"/>
</dbReference>
<reference evidence="5 6" key="1">
    <citation type="submission" date="2019-03" db="EMBL/GenBank/DDBJ databases">
        <title>Genomic Encyclopedia of Type Strains, Phase IV (KMG-IV): sequencing the most valuable type-strain genomes for metagenomic binning, comparative biology and taxonomic classification.</title>
        <authorList>
            <person name="Goeker M."/>
        </authorList>
    </citation>
    <scope>NUCLEOTIDE SEQUENCE [LARGE SCALE GENOMIC DNA]</scope>
    <source>
        <strain evidence="5 6">DSM 15505</strain>
    </source>
</reference>
<comment type="similarity">
    <text evidence="1">Belongs to the glycosyltransferase 2 family.</text>
</comment>
<dbReference type="AlphaFoldDB" id="A0A4R7JWF4"/>
<dbReference type="SUPFAM" id="SSF53448">
    <property type="entry name" value="Nucleotide-diphospho-sugar transferases"/>
    <property type="match status" value="1"/>
</dbReference>
<proteinExistence type="inferred from homology"/>
<evidence type="ECO:0000313" key="5">
    <source>
        <dbReference type="EMBL" id="TDT41339.1"/>
    </source>
</evidence>
<keyword evidence="2" id="KW-0328">Glycosyltransferase</keyword>
<dbReference type="CDD" id="cd00761">
    <property type="entry name" value="Glyco_tranf_GTA_type"/>
    <property type="match status" value="1"/>
</dbReference>
<organism evidence="5 6">
    <name type="scientific">Halospina denitrificans</name>
    <dbReference type="NCBI Taxonomy" id="332522"/>
    <lineage>
        <taxon>Bacteria</taxon>
        <taxon>Pseudomonadati</taxon>
        <taxon>Pseudomonadota</taxon>
        <taxon>Gammaproteobacteria</taxon>
        <taxon>Halospina</taxon>
    </lineage>
</organism>
<feature type="domain" description="Glycosyltransferase 2-like" evidence="4">
    <location>
        <begin position="20"/>
        <end position="179"/>
    </location>
</feature>
<dbReference type="GO" id="GO:0016757">
    <property type="term" value="F:glycosyltransferase activity"/>
    <property type="evidence" value="ECO:0007669"/>
    <property type="project" value="UniProtKB-KW"/>
</dbReference>
<dbReference type="Pfam" id="PF00535">
    <property type="entry name" value="Glycos_transf_2"/>
    <property type="match status" value="1"/>
</dbReference>